<feature type="domain" description="7,8-dihydro-6-hydroxymethylpterin-pyrophosphokinase" evidence="8">
    <location>
        <begin position="117"/>
        <end position="128"/>
    </location>
</feature>
<dbReference type="InterPro" id="IPR035907">
    <property type="entry name" value="Hppk_sf"/>
</dbReference>
<keyword evidence="6" id="KW-0067">ATP-binding</keyword>
<dbReference type="Pfam" id="PF01288">
    <property type="entry name" value="HPPK"/>
    <property type="match status" value="1"/>
</dbReference>
<evidence type="ECO:0000256" key="2">
    <source>
        <dbReference type="ARBA" id="ARBA00013253"/>
    </source>
</evidence>
<evidence type="ECO:0000256" key="3">
    <source>
        <dbReference type="ARBA" id="ARBA00022679"/>
    </source>
</evidence>
<comment type="pathway">
    <text evidence="1">Cofactor biosynthesis; tetrahydrofolate biosynthesis; 2-amino-4-hydroxy-6-hydroxymethyl-7,8-dihydropteridine diphosphate from 7,8-dihydroneopterin triphosphate: step 4/4.</text>
</comment>
<reference evidence="9" key="1">
    <citation type="submission" date="2016-10" db="EMBL/GenBank/DDBJ databases">
        <authorList>
            <person name="de Groot N.N."/>
        </authorList>
    </citation>
    <scope>NUCLEOTIDE SEQUENCE</scope>
</reference>
<name>A0A1W1E8Z4_9ZZZZ</name>
<dbReference type="GO" id="GO:0003848">
    <property type="term" value="F:2-amino-4-hydroxy-6-hydroxymethyldihydropteridine diphosphokinase activity"/>
    <property type="evidence" value="ECO:0007669"/>
    <property type="project" value="UniProtKB-EC"/>
</dbReference>
<keyword evidence="5 9" id="KW-0418">Kinase</keyword>
<dbReference type="PROSITE" id="PS00794">
    <property type="entry name" value="HPPK"/>
    <property type="match status" value="1"/>
</dbReference>
<dbReference type="SUPFAM" id="SSF55083">
    <property type="entry name" value="6-hydroxymethyl-7,8-dihydropterin pyrophosphokinase, HPPK"/>
    <property type="match status" value="1"/>
</dbReference>
<protein>
    <recommendedName>
        <fullName evidence="2">2-amino-4-hydroxy-6-hydroxymethyldihydropteridine diphosphokinase</fullName>
        <ecNumber evidence="2">2.7.6.3</ecNumber>
    </recommendedName>
</protein>
<keyword evidence="7" id="KW-0289">Folate biosynthesis</keyword>
<evidence type="ECO:0000256" key="4">
    <source>
        <dbReference type="ARBA" id="ARBA00022741"/>
    </source>
</evidence>
<gene>
    <name evidence="9" type="ORF">MNB_SV-4-134</name>
</gene>
<dbReference type="EC" id="2.7.6.3" evidence="2"/>
<dbReference type="Gene3D" id="3.30.70.560">
    <property type="entry name" value="7,8-Dihydro-6-hydroxymethylpterin-pyrophosphokinase HPPK"/>
    <property type="match status" value="1"/>
</dbReference>
<dbReference type="EMBL" id="FPIB01000014">
    <property type="protein sequence ID" value="SFV90379.1"/>
    <property type="molecule type" value="Genomic_DNA"/>
</dbReference>
<dbReference type="GO" id="GO:0005524">
    <property type="term" value="F:ATP binding"/>
    <property type="evidence" value="ECO:0007669"/>
    <property type="project" value="UniProtKB-KW"/>
</dbReference>
<evidence type="ECO:0000256" key="5">
    <source>
        <dbReference type="ARBA" id="ARBA00022777"/>
    </source>
</evidence>
<organism evidence="9">
    <name type="scientific">hydrothermal vent metagenome</name>
    <dbReference type="NCBI Taxonomy" id="652676"/>
    <lineage>
        <taxon>unclassified sequences</taxon>
        <taxon>metagenomes</taxon>
        <taxon>ecological metagenomes</taxon>
    </lineage>
</organism>
<dbReference type="UniPathway" id="UPA00077">
    <property type="reaction ID" value="UER00155"/>
</dbReference>
<evidence type="ECO:0000259" key="8">
    <source>
        <dbReference type="PROSITE" id="PS00794"/>
    </source>
</evidence>
<evidence type="ECO:0000256" key="1">
    <source>
        <dbReference type="ARBA" id="ARBA00005051"/>
    </source>
</evidence>
<evidence type="ECO:0000256" key="7">
    <source>
        <dbReference type="ARBA" id="ARBA00022909"/>
    </source>
</evidence>
<dbReference type="GO" id="GO:0016301">
    <property type="term" value="F:kinase activity"/>
    <property type="evidence" value="ECO:0007669"/>
    <property type="project" value="UniProtKB-KW"/>
</dbReference>
<evidence type="ECO:0000313" key="9">
    <source>
        <dbReference type="EMBL" id="SFV90379.1"/>
    </source>
</evidence>
<dbReference type="PANTHER" id="PTHR43071">
    <property type="entry name" value="2-AMINO-4-HYDROXY-6-HYDROXYMETHYLDIHYDROPTERIDINE PYROPHOSPHOKINASE"/>
    <property type="match status" value="1"/>
</dbReference>
<proteinExistence type="predicted"/>
<keyword evidence="4" id="KW-0547">Nucleotide-binding</keyword>
<sequence length="164" mass="18859">MVKRKKLNDALTLIFTPHFPYNAKKASKKRHKVLLGIGGNIGDVVRRFEHLFVVWQRSGFVELLETSPILRNPPFGYTKQPDFYNAVVLVATDLTPAQMLSYALRTEKRFGRKRLFKDGPRTLDIDLIFYDDITMQSKRLTLPHPGWDVRSSVLIPLSMMKKAG</sequence>
<dbReference type="GO" id="GO:0046654">
    <property type="term" value="P:tetrahydrofolate biosynthetic process"/>
    <property type="evidence" value="ECO:0007669"/>
    <property type="project" value="UniProtKB-UniPathway"/>
</dbReference>
<dbReference type="PANTHER" id="PTHR43071:SF1">
    <property type="entry name" value="2-AMINO-4-HYDROXY-6-HYDROXYMETHYLDIHYDROPTERIDINE PYROPHOSPHOKINASE"/>
    <property type="match status" value="1"/>
</dbReference>
<keyword evidence="3 9" id="KW-0808">Transferase</keyword>
<dbReference type="GO" id="GO:0046656">
    <property type="term" value="P:folic acid biosynthetic process"/>
    <property type="evidence" value="ECO:0007669"/>
    <property type="project" value="UniProtKB-KW"/>
</dbReference>
<dbReference type="AlphaFoldDB" id="A0A1W1E8Z4"/>
<dbReference type="NCBIfam" id="TIGR01498">
    <property type="entry name" value="folK"/>
    <property type="match status" value="1"/>
</dbReference>
<dbReference type="InterPro" id="IPR000550">
    <property type="entry name" value="Hppk"/>
</dbReference>
<evidence type="ECO:0000256" key="6">
    <source>
        <dbReference type="ARBA" id="ARBA00022840"/>
    </source>
</evidence>
<accession>A0A1W1E8Z4</accession>
<dbReference type="CDD" id="cd00483">
    <property type="entry name" value="HPPK"/>
    <property type="match status" value="1"/>
</dbReference>